<dbReference type="InterPro" id="IPR026183">
    <property type="entry name" value="Taxilin_fam"/>
</dbReference>
<accession>A0A4P9Y380</accession>
<dbReference type="Pfam" id="PF09728">
    <property type="entry name" value="Taxilin"/>
    <property type="match status" value="2"/>
</dbReference>
<proteinExistence type="inferred from homology"/>
<evidence type="ECO:0000313" key="5">
    <source>
        <dbReference type="Proteomes" id="UP000267251"/>
    </source>
</evidence>
<gene>
    <name evidence="4" type="ORF">BJ684DRAFT_21167</name>
</gene>
<dbReference type="PANTHER" id="PTHR16127">
    <property type="entry name" value="TAXILIN"/>
    <property type="match status" value="1"/>
</dbReference>
<feature type="coiled-coil region" evidence="2">
    <location>
        <begin position="228"/>
        <end position="326"/>
    </location>
</feature>
<organism evidence="4 5">
    <name type="scientific">Piptocephalis cylindrospora</name>
    <dbReference type="NCBI Taxonomy" id="1907219"/>
    <lineage>
        <taxon>Eukaryota</taxon>
        <taxon>Fungi</taxon>
        <taxon>Fungi incertae sedis</taxon>
        <taxon>Zoopagomycota</taxon>
        <taxon>Zoopagomycotina</taxon>
        <taxon>Zoopagomycetes</taxon>
        <taxon>Zoopagales</taxon>
        <taxon>Piptocephalidaceae</taxon>
        <taxon>Piptocephalis</taxon>
    </lineage>
</organism>
<feature type="coiled-coil region" evidence="2">
    <location>
        <begin position="401"/>
        <end position="435"/>
    </location>
</feature>
<feature type="compositionally biased region" description="Basic and acidic residues" evidence="3">
    <location>
        <begin position="481"/>
        <end position="500"/>
    </location>
</feature>
<evidence type="ECO:0000256" key="3">
    <source>
        <dbReference type="SAM" id="MobiDB-lite"/>
    </source>
</evidence>
<feature type="region of interest" description="Disordered" evidence="3">
    <location>
        <begin position="477"/>
        <end position="508"/>
    </location>
</feature>
<dbReference type="PANTHER" id="PTHR16127:SF13">
    <property type="entry name" value="GH01188P"/>
    <property type="match status" value="1"/>
</dbReference>
<protein>
    <submittedName>
        <fullName evidence="4">Myosin-like coiled-coil protein-domain-containing protein</fullName>
    </submittedName>
</protein>
<dbReference type="AlphaFoldDB" id="A0A4P9Y380"/>
<keyword evidence="2" id="KW-0175">Coiled coil</keyword>
<dbReference type="GO" id="GO:0019905">
    <property type="term" value="F:syntaxin binding"/>
    <property type="evidence" value="ECO:0007669"/>
    <property type="project" value="InterPro"/>
</dbReference>
<reference evidence="5" key="1">
    <citation type="journal article" date="2018" name="Nat. Microbiol.">
        <title>Leveraging single-cell genomics to expand the fungal tree of life.</title>
        <authorList>
            <person name="Ahrendt S.R."/>
            <person name="Quandt C.A."/>
            <person name="Ciobanu D."/>
            <person name="Clum A."/>
            <person name="Salamov A."/>
            <person name="Andreopoulos B."/>
            <person name="Cheng J.F."/>
            <person name="Woyke T."/>
            <person name="Pelin A."/>
            <person name="Henrissat B."/>
            <person name="Reynolds N.K."/>
            <person name="Benny G.L."/>
            <person name="Smith M.E."/>
            <person name="James T.Y."/>
            <person name="Grigoriev I.V."/>
        </authorList>
    </citation>
    <scope>NUCLEOTIDE SEQUENCE [LARGE SCALE GENOMIC DNA]</scope>
</reference>
<keyword evidence="5" id="KW-1185">Reference proteome</keyword>
<name>A0A4P9Y380_9FUNG</name>
<evidence type="ECO:0000256" key="2">
    <source>
        <dbReference type="SAM" id="Coils"/>
    </source>
</evidence>
<dbReference type="Proteomes" id="UP000267251">
    <property type="component" value="Unassembled WGS sequence"/>
</dbReference>
<feature type="region of interest" description="Disordered" evidence="3">
    <location>
        <begin position="46"/>
        <end position="108"/>
    </location>
</feature>
<dbReference type="OrthoDB" id="425555at2759"/>
<dbReference type="EMBL" id="KZ988397">
    <property type="protein sequence ID" value="RKP12280.1"/>
    <property type="molecule type" value="Genomic_DNA"/>
</dbReference>
<sequence>MPEHPIRPMPKSSLASIAAAKAAKAAATLSYPQLPPQNIVRRIMASPPPSEAMTPPRMTHGHGKGGEANGHVPVMTAAVGKRNKKPGNDKSTPTDEASTSQVPLMGSGDFSGILQSPPGPMPQTGSRVFLNDQQELDYLRSLGGLAEGDGDGQGLDPDFLASTSPFKTAERAEELHQKYIEAWTAWKHAEREVGKERKVTEQARKEREAARVEAIRSTKEVQKITGLCRALQKENKKLATQLGELQVNERENELDLAGRFEETLAQINERLKKHEKEKREMIRQAEEKVSSSSPSSTEVTALQAKLKAIEAEKTMILEQLQGFQQQYAIREKLYLAQCRSKEVELDLVDARLDRERERADLHAATSSMLRSKITSLQQTEAELRSQLTLYVEKFKQVEETLNRSNELFANFRREMEQMSQKTKKLEKDNQAVKAKSEASRGRIAEMADMLHKKDLVIGERDQQLKDAEKRRTLLEGLSRTLQRERDAARQELAAVKRSEEESSEVSLD</sequence>
<evidence type="ECO:0000313" key="4">
    <source>
        <dbReference type="EMBL" id="RKP12280.1"/>
    </source>
</evidence>
<evidence type="ECO:0000256" key="1">
    <source>
        <dbReference type="ARBA" id="ARBA00009550"/>
    </source>
</evidence>
<comment type="similarity">
    <text evidence="1">Belongs to the taxilin family.</text>
</comment>
<feature type="compositionally biased region" description="Polar residues" evidence="3">
    <location>
        <begin position="89"/>
        <end position="102"/>
    </location>
</feature>